<dbReference type="NCBIfam" id="TIGR03643">
    <property type="entry name" value="TIGR03643 family protein"/>
    <property type="match status" value="1"/>
</dbReference>
<dbReference type="PANTHER" id="PTHR42850:SF4">
    <property type="entry name" value="ZINC-DEPENDENT ENDOPOLYPHOSPHATASE"/>
    <property type="match status" value="1"/>
</dbReference>
<dbReference type="Gene3D" id="3.60.21.10">
    <property type="match status" value="1"/>
</dbReference>
<dbReference type="GO" id="GO:0008803">
    <property type="term" value="F:bis(5'-nucleosyl)-tetraphosphatase (symmetrical) activity"/>
    <property type="evidence" value="ECO:0007669"/>
    <property type="project" value="TreeGrafter"/>
</dbReference>
<accession>A0A6S6TV50</accession>
<dbReference type="AlphaFoldDB" id="A0A6S6TV50"/>
<dbReference type="SUPFAM" id="SSF56300">
    <property type="entry name" value="Metallo-dependent phosphatases"/>
    <property type="match status" value="1"/>
</dbReference>
<feature type="compositionally biased region" description="Basic residues" evidence="1">
    <location>
        <begin position="377"/>
        <end position="386"/>
    </location>
</feature>
<dbReference type="InterPro" id="IPR029052">
    <property type="entry name" value="Metallo-depent_PP-like"/>
</dbReference>
<reference evidence="3" key="1">
    <citation type="submission" date="2020-01" db="EMBL/GenBank/DDBJ databases">
        <authorList>
            <person name="Meier V. D."/>
            <person name="Meier V D."/>
        </authorList>
    </citation>
    <scope>NUCLEOTIDE SEQUENCE</scope>
    <source>
        <strain evidence="3">HLG_WM_MAG_05</strain>
    </source>
</reference>
<dbReference type="GO" id="GO:0016791">
    <property type="term" value="F:phosphatase activity"/>
    <property type="evidence" value="ECO:0007669"/>
    <property type="project" value="TreeGrafter"/>
</dbReference>
<dbReference type="Pfam" id="PF10985">
    <property type="entry name" value="DUF2805"/>
    <property type="match status" value="1"/>
</dbReference>
<feature type="region of interest" description="Disordered" evidence="1">
    <location>
        <begin position="377"/>
        <end position="400"/>
    </location>
</feature>
<name>A0A6S6TV50_9BACT</name>
<dbReference type="Pfam" id="PF00149">
    <property type="entry name" value="Metallophos"/>
    <property type="match status" value="1"/>
</dbReference>
<sequence length="400" mass="47597">MKTKNLENIFVIGDVHGCYHTLMTLVDKLPKDAELIFVGDLCDKGNFSKEVIAFIKQNNYQAIKGNHDFLMQQHLTDSLNGKRDVPWSYDKRFGGFETIQSYESSALLAQEDVAWLAGLPLYVEIEDYFITHGFGLEFYEHKNNQDYEMDFLTNRYYKGMPLKEVSHTKINIFGHCVFDEVMQGENFYGIDTGCFNQGKLTAFQLGTHRLYEEPMDKKDSSYNLKTLTPDCFDLEKNSFEELSSLIIDENSRYHDYDLISNELLFSIVEKYECRGKREVIKMLQREQIFVKQAKRILGEEYEHYYEQYHGEKKVFTVKKERDEKYEELDVNRLIEMSWQDRITFDTIYKQYGLTENQLKNKMRTLLSKKGYMRWRKRVSDRKTKHQQKLDHKNSRFQGPW</sequence>
<dbReference type="PANTHER" id="PTHR42850">
    <property type="entry name" value="METALLOPHOSPHOESTERASE"/>
    <property type="match status" value="1"/>
</dbReference>
<dbReference type="GO" id="GO:0110154">
    <property type="term" value="P:RNA decapping"/>
    <property type="evidence" value="ECO:0007669"/>
    <property type="project" value="TreeGrafter"/>
</dbReference>
<proteinExistence type="predicted"/>
<evidence type="ECO:0000313" key="3">
    <source>
        <dbReference type="EMBL" id="CAA6822017.1"/>
    </source>
</evidence>
<dbReference type="InterPro" id="IPR019882">
    <property type="entry name" value="CHP03643"/>
</dbReference>
<dbReference type="EMBL" id="CACVAU010000064">
    <property type="protein sequence ID" value="CAA6822017.1"/>
    <property type="molecule type" value="Genomic_DNA"/>
</dbReference>
<dbReference type="GO" id="GO:0005737">
    <property type="term" value="C:cytoplasm"/>
    <property type="evidence" value="ECO:0007669"/>
    <property type="project" value="TreeGrafter"/>
</dbReference>
<dbReference type="InterPro" id="IPR004843">
    <property type="entry name" value="Calcineurin-like_PHP"/>
</dbReference>
<feature type="domain" description="Calcineurin-like phosphoesterase" evidence="2">
    <location>
        <begin position="9"/>
        <end position="138"/>
    </location>
</feature>
<evidence type="ECO:0000256" key="1">
    <source>
        <dbReference type="SAM" id="MobiDB-lite"/>
    </source>
</evidence>
<dbReference type="InterPro" id="IPR050126">
    <property type="entry name" value="Ap4A_hydrolase"/>
</dbReference>
<gene>
    <name evidence="3" type="ORF">HELGO_WM5648</name>
</gene>
<protein>
    <submittedName>
        <fullName evidence="3">Serine/threonine protein phosphatase</fullName>
    </submittedName>
</protein>
<evidence type="ECO:0000259" key="2">
    <source>
        <dbReference type="Pfam" id="PF00149"/>
    </source>
</evidence>
<organism evidence="3">
    <name type="scientific">uncultured Sulfurovum sp</name>
    <dbReference type="NCBI Taxonomy" id="269237"/>
    <lineage>
        <taxon>Bacteria</taxon>
        <taxon>Pseudomonadati</taxon>
        <taxon>Campylobacterota</taxon>
        <taxon>Epsilonproteobacteria</taxon>
        <taxon>Campylobacterales</taxon>
        <taxon>Sulfurovaceae</taxon>
        <taxon>Sulfurovum</taxon>
        <taxon>environmental samples</taxon>
    </lineage>
</organism>